<gene>
    <name evidence="3" type="ORF">GCM10010909_01010</name>
</gene>
<dbReference type="InterPro" id="IPR036165">
    <property type="entry name" value="YefM-like_sf"/>
</dbReference>
<protein>
    <recommendedName>
        <fullName evidence="2">Antitoxin</fullName>
    </recommendedName>
</protein>
<organism evidence="3 4">
    <name type="scientific">Acidocella aquatica</name>
    <dbReference type="NCBI Taxonomy" id="1922313"/>
    <lineage>
        <taxon>Bacteria</taxon>
        <taxon>Pseudomonadati</taxon>
        <taxon>Pseudomonadota</taxon>
        <taxon>Alphaproteobacteria</taxon>
        <taxon>Acetobacterales</taxon>
        <taxon>Acidocellaceae</taxon>
        <taxon>Acidocella</taxon>
    </lineage>
</organism>
<dbReference type="PANTHER" id="PTHR33713:SF10">
    <property type="entry name" value="ANTITOXIN YAFN"/>
    <property type="match status" value="1"/>
</dbReference>
<comment type="similarity">
    <text evidence="1 2">Belongs to the phD/YefM antitoxin family.</text>
</comment>
<sequence>MDITKDIQPMTTFRNHSAEIMQHLKETKRPVILTVNGKAAAVVQDAEAYQHLLDLAAQASAAEGIRQGLEDIRSGQSRPAHEVLDEIRAEYGISR</sequence>
<dbReference type="RefSeq" id="WP_284255915.1">
    <property type="nucleotide sequence ID" value="NZ_BSOS01000004.1"/>
</dbReference>
<dbReference type="NCBIfam" id="TIGR01552">
    <property type="entry name" value="phd_fam"/>
    <property type="match status" value="1"/>
</dbReference>
<accession>A0ABQ6A1F0</accession>
<comment type="caution">
    <text evidence="3">The sequence shown here is derived from an EMBL/GenBank/DDBJ whole genome shotgun (WGS) entry which is preliminary data.</text>
</comment>
<dbReference type="PANTHER" id="PTHR33713">
    <property type="entry name" value="ANTITOXIN YAFN-RELATED"/>
    <property type="match status" value="1"/>
</dbReference>
<evidence type="ECO:0000313" key="4">
    <source>
        <dbReference type="Proteomes" id="UP001156641"/>
    </source>
</evidence>
<dbReference type="InterPro" id="IPR051405">
    <property type="entry name" value="phD/YefM_antitoxin"/>
</dbReference>
<dbReference type="InterPro" id="IPR006442">
    <property type="entry name" value="Antitoxin_Phd/YefM"/>
</dbReference>
<dbReference type="Pfam" id="PF02604">
    <property type="entry name" value="PhdYeFM_antitox"/>
    <property type="match status" value="1"/>
</dbReference>
<evidence type="ECO:0000256" key="2">
    <source>
        <dbReference type="RuleBase" id="RU362080"/>
    </source>
</evidence>
<proteinExistence type="inferred from homology"/>
<dbReference type="Proteomes" id="UP001156641">
    <property type="component" value="Unassembled WGS sequence"/>
</dbReference>
<dbReference type="SUPFAM" id="SSF143120">
    <property type="entry name" value="YefM-like"/>
    <property type="match status" value="1"/>
</dbReference>
<dbReference type="Gene3D" id="3.40.1620.10">
    <property type="entry name" value="YefM-like domain"/>
    <property type="match status" value="1"/>
</dbReference>
<reference evidence="4" key="1">
    <citation type="journal article" date="2019" name="Int. J. Syst. Evol. Microbiol.">
        <title>The Global Catalogue of Microorganisms (GCM) 10K type strain sequencing project: providing services to taxonomists for standard genome sequencing and annotation.</title>
        <authorList>
            <consortium name="The Broad Institute Genomics Platform"/>
            <consortium name="The Broad Institute Genome Sequencing Center for Infectious Disease"/>
            <person name="Wu L."/>
            <person name="Ma J."/>
        </authorList>
    </citation>
    <scope>NUCLEOTIDE SEQUENCE [LARGE SCALE GENOMIC DNA]</scope>
    <source>
        <strain evidence="4">NBRC 112502</strain>
    </source>
</reference>
<evidence type="ECO:0000313" key="3">
    <source>
        <dbReference type="EMBL" id="GLR65423.1"/>
    </source>
</evidence>
<name>A0ABQ6A1F0_9PROT</name>
<evidence type="ECO:0000256" key="1">
    <source>
        <dbReference type="ARBA" id="ARBA00009981"/>
    </source>
</evidence>
<dbReference type="EMBL" id="BSOS01000004">
    <property type="protein sequence ID" value="GLR65423.1"/>
    <property type="molecule type" value="Genomic_DNA"/>
</dbReference>
<keyword evidence="4" id="KW-1185">Reference proteome</keyword>
<comment type="function">
    <text evidence="2">Antitoxin component of a type II toxin-antitoxin (TA) system.</text>
</comment>